<keyword evidence="2" id="KW-0489">Methyltransferase</keyword>
<dbReference type="RefSeq" id="WP_157899308.1">
    <property type="nucleotide sequence ID" value="NZ_CP015136.1"/>
</dbReference>
<proteinExistence type="predicted"/>
<dbReference type="STRING" id="1855912.LuPra_03405"/>
<dbReference type="InterPro" id="IPR013216">
    <property type="entry name" value="Methyltransf_11"/>
</dbReference>
<organism evidence="2 3">
    <name type="scientific">Luteitalea pratensis</name>
    <dbReference type="NCBI Taxonomy" id="1855912"/>
    <lineage>
        <taxon>Bacteria</taxon>
        <taxon>Pseudomonadati</taxon>
        <taxon>Acidobacteriota</taxon>
        <taxon>Vicinamibacteria</taxon>
        <taxon>Vicinamibacterales</taxon>
        <taxon>Vicinamibacteraceae</taxon>
        <taxon>Luteitalea</taxon>
    </lineage>
</organism>
<gene>
    <name evidence="2" type="primary">ubiG_2</name>
    <name evidence="2" type="ORF">LuPra_03405</name>
</gene>
<reference evidence="3" key="2">
    <citation type="submission" date="2016-04" db="EMBL/GenBank/DDBJ databases">
        <title>First Complete Genome Sequence of a Subdivision 6 Acidobacterium.</title>
        <authorList>
            <person name="Huang S."/>
            <person name="Vieira S."/>
            <person name="Bunk B."/>
            <person name="Riedel T."/>
            <person name="Sproeer C."/>
            <person name="Overmann J."/>
        </authorList>
    </citation>
    <scope>NUCLEOTIDE SEQUENCE [LARGE SCALE GENOMIC DNA]</scope>
    <source>
        <strain evidence="3">DSM 100886 HEG_-6_39</strain>
    </source>
</reference>
<evidence type="ECO:0000313" key="3">
    <source>
        <dbReference type="Proteomes" id="UP000076079"/>
    </source>
</evidence>
<name>A0A143PP84_LUTPR</name>
<dbReference type="InterPro" id="IPR029063">
    <property type="entry name" value="SAM-dependent_MTases_sf"/>
</dbReference>
<accession>A0A143PP84</accession>
<dbReference type="Pfam" id="PF08241">
    <property type="entry name" value="Methyltransf_11"/>
    <property type="match status" value="1"/>
</dbReference>
<dbReference type="AlphaFoldDB" id="A0A143PP84"/>
<dbReference type="CDD" id="cd02440">
    <property type="entry name" value="AdoMet_MTases"/>
    <property type="match status" value="1"/>
</dbReference>
<evidence type="ECO:0000259" key="1">
    <source>
        <dbReference type="Pfam" id="PF08241"/>
    </source>
</evidence>
<dbReference type="GO" id="GO:0061542">
    <property type="term" value="F:3-demethylubiquinol 3-O-methyltransferase activity"/>
    <property type="evidence" value="ECO:0007669"/>
    <property type="project" value="UniProtKB-EC"/>
</dbReference>
<dbReference type="Gene3D" id="3.40.50.150">
    <property type="entry name" value="Vaccinia Virus protein VP39"/>
    <property type="match status" value="1"/>
</dbReference>
<protein>
    <submittedName>
        <fullName evidence="2">3-demethylubiquinone-9 3-methyltransferase</fullName>
        <ecNumber evidence="2">2.1.1.64</ecNumber>
    </submittedName>
</protein>
<evidence type="ECO:0000313" key="2">
    <source>
        <dbReference type="EMBL" id="AMY10176.1"/>
    </source>
</evidence>
<keyword evidence="2" id="KW-0830">Ubiquinone</keyword>
<feature type="domain" description="Methyltransferase type 11" evidence="1">
    <location>
        <begin position="70"/>
        <end position="166"/>
    </location>
</feature>
<dbReference type="EC" id="2.1.1.64" evidence="2"/>
<dbReference type="Proteomes" id="UP000076079">
    <property type="component" value="Chromosome"/>
</dbReference>
<dbReference type="GO" id="GO:0032259">
    <property type="term" value="P:methylation"/>
    <property type="evidence" value="ECO:0007669"/>
    <property type="project" value="UniProtKB-KW"/>
</dbReference>
<reference evidence="2 3" key="1">
    <citation type="journal article" date="2016" name="Genome Announc.">
        <title>First Complete Genome Sequence of a Subdivision 6 Acidobacterium Strain.</title>
        <authorList>
            <person name="Huang S."/>
            <person name="Vieira S."/>
            <person name="Bunk B."/>
            <person name="Riedel T."/>
            <person name="Sproer C."/>
            <person name="Overmann J."/>
        </authorList>
    </citation>
    <scope>NUCLEOTIDE SEQUENCE [LARGE SCALE GENOMIC DNA]</scope>
    <source>
        <strain evidence="3">DSM 100886 HEG_-6_39</strain>
    </source>
</reference>
<dbReference type="EMBL" id="CP015136">
    <property type="protein sequence ID" value="AMY10176.1"/>
    <property type="molecule type" value="Genomic_DNA"/>
</dbReference>
<keyword evidence="2" id="KW-0808">Transferase</keyword>
<sequence>MHPPASRPHGPASAADVAAYWNTRIHDLEMTTHPVGTREFFDDLDDYRFDKLHYLPLLVDFNGFAGKRVLEIGCGIGTDLARFARGGARVTGIDLAQASIDLARKNFELHGLQAEDLRVADGAALPFDQASFDVVYCHGVLQYAADAAAIVAEARRVLRPDGLAVFMVYNRVSWLQAMSRVMKVGLEHGDAPVLQLYSIPEFRALLSPFGDVEIVPERFPVASRLHKGWKATAYNSFFVGTFNALPKAWVRPYGWHLMAFCRPA</sequence>
<dbReference type="KEGG" id="abac:LuPra_03405"/>
<dbReference type="PANTHER" id="PTHR43464:SF77">
    <property type="entry name" value="BLL3586 PROTEIN"/>
    <property type="match status" value="1"/>
</dbReference>
<dbReference type="PANTHER" id="PTHR43464">
    <property type="entry name" value="METHYLTRANSFERASE"/>
    <property type="match status" value="1"/>
</dbReference>
<dbReference type="OrthoDB" id="8936324at2"/>
<dbReference type="SUPFAM" id="SSF53335">
    <property type="entry name" value="S-adenosyl-L-methionine-dependent methyltransferases"/>
    <property type="match status" value="1"/>
</dbReference>
<keyword evidence="3" id="KW-1185">Reference proteome</keyword>